<name>A0A8S5PMU0_9CAUD</name>
<evidence type="ECO:0000256" key="1">
    <source>
        <dbReference type="SAM" id="MobiDB-lite"/>
    </source>
</evidence>
<organism evidence="2">
    <name type="scientific">Siphoviridae sp. ct5kv15</name>
    <dbReference type="NCBI Taxonomy" id="2825338"/>
    <lineage>
        <taxon>Viruses</taxon>
        <taxon>Duplodnaviria</taxon>
        <taxon>Heunggongvirae</taxon>
        <taxon>Uroviricota</taxon>
        <taxon>Caudoviricetes</taxon>
    </lineage>
</organism>
<accession>A0A8S5PMU0</accession>
<protein>
    <submittedName>
        <fullName evidence="2">Major head protein</fullName>
    </submittedName>
</protein>
<dbReference type="EMBL" id="BK015457">
    <property type="protein sequence ID" value="DAE07803.1"/>
    <property type="molecule type" value="Genomic_DNA"/>
</dbReference>
<proteinExistence type="predicted"/>
<reference evidence="2" key="1">
    <citation type="journal article" date="2021" name="Proc. Natl. Acad. Sci. U.S.A.">
        <title>A Catalog of Tens of Thousands of Viruses from Human Metagenomes Reveals Hidden Associations with Chronic Diseases.</title>
        <authorList>
            <person name="Tisza M.J."/>
            <person name="Buck C.B."/>
        </authorList>
    </citation>
    <scope>NUCLEOTIDE SEQUENCE</scope>
    <source>
        <strain evidence="2">Ct5kv15</strain>
    </source>
</reference>
<feature type="region of interest" description="Disordered" evidence="1">
    <location>
        <begin position="1"/>
        <end position="27"/>
    </location>
</feature>
<sequence length="130" mass="14527">MEANTNTVENQEPQQAAQTGERTFTQEDVNRIVQERLAWVKMPAEPDQRELDLQKRERALYAREAVANAGLDKELADEFAGMDKETIDKCLKIIAPYAQKMKEPILNAVGPTGGSGLRDDAIRRAMGLKV</sequence>
<feature type="compositionally biased region" description="Polar residues" evidence="1">
    <location>
        <begin position="1"/>
        <end position="23"/>
    </location>
</feature>
<evidence type="ECO:0000313" key="2">
    <source>
        <dbReference type="EMBL" id="DAE07803.1"/>
    </source>
</evidence>